<keyword evidence="3" id="KW-1185">Reference proteome</keyword>
<accession>A0ABP8E7Z7</accession>
<dbReference type="EMBL" id="BAABAV010000001">
    <property type="protein sequence ID" value="GAA4268381.1"/>
    <property type="molecule type" value="Genomic_DNA"/>
</dbReference>
<sequence length="56" mass="6215">MFNRKSNNMKALKVTLLIAVFFAALTSCTKQDLDEDDVLNDPTEKTAFFTGGDVND</sequence>
<evidence type="ECO:0000313" key="2">
    <source>
        <dbReference type="EMBL" id="GAA4268381.1"/>
    </source>
</evidence>
<gene>
    <name evidence="2" type="ORF">GCM10022257_04820</name>
</gene>
<keyword evidence="1" id="KW-0732">Signal</keyword>
<protein>
    <submittedName>
        <fullName evidence="2">Uncharacterized protein</fullName>
    </submittedName>
</protein>
<proteinExistence type="predicted"/>
<dbReference type="Proteomes" id="UP001500027">
    <property type="component" value="Unassembled WGS sequence"/>
</dbReference>
<reference evidence="3" key="1">
    <citation type="journal article" date="2019" name="Int. J. Syst. Evol. Microbiol.">
        <title>The Global Catalogue of Microorganisms (GCM) 10K type strain sequencing project: providing services to taxonomists for standard genome sequencing and annotation.</title>
        <authorList>
            <consortium name="The Broad Institute Genomics Platform"/>
            <consortium name="The Broad Institute Genome Sequencing Center for Infectious Disease"/>
            <person name="Wu L."/>
            <person name="Ma J."/>
        </authorList>
    </citation>
    <scope>NUCLEOTIDE SEQUENCE [LARGE SCALE GENOMIC DNA]</scope>
    <source>
        <strain evidence="3">JCM 17452</strain>
    </source>
</reference>
<evidence type="ECO:0000256" key="1">
    <source>
        <dbReference type="SAM" id="SignalP"/>
    </source>
</evidence>
<comment type="caution">
    <text evidence="2">The sequence shown here is derived from an EMBL/GenBank/DDBJ whole genome shotgun (WGS) entry which is preliminary data.</text>
</comment>
<feature type="chain" id="PRO_5047122564" evidence="1">
    <location>
        <begin position="27"/>
        <end position="56"/>
    </location>
</feature>
<organism evidence="2 3">
    <name type="scientific">Hyunsoonleella aestuarii</name>
    <dbReference type="NCBI Taxonomy" id="912802"/>
    <lineage>
        <taxon>Bacteria</taxon>
        <taxon>Pseudomonadati</taxon>
        <taxon>Bacteroidota</taxon>
        <taxon>Flavobacteriia</taxon>
        <taxon>Flavobacteriales</taxon>
        <taxon>Flavobacteriaceae</taxon>
    </lineage>
</organism>
<feature type="signal peptide" evidence="1">
    <location>
        <begin position="1"/>
        <end position="26"/>
    </location>
</feature>
<evidence type="ECO:0000313" key="3">
    <source>
        <dbReference type="Proteomes" id="UP001500027"/>
    </source>
</evidence>
<name>A0ABP8E7Z7_9FLAO</name>
<dbReference type="PROSITE" id="PS51257">
    <property type="entry name" value="PROKAR_LIPOPROTEIN"/>
    <property type="match status" value="1"/>
</dbReference>